<name>A0A4P8XEV1_MMV</name>
<evidence type="ECO:0000256" key="1">
    <source>
        <dbReference type="SAM" id="MobiDB-lite"/>
    </source>
</evidence>
<accession>A0A4P8XEV1</accession>
<organismHost>
    <name type="scientific">Sorghum bicolor</name>
    <name type="common">Sorghum</name>
    <name type="synonym">Sorghum vulgare</name>
    <dbReference type="NCBI Taxonomy" id="4558"/>
</organismHost>
<protein>
    <submittedName>
        <fullName evidence="2">Phosphoprotein</fullName>
    </submittedName>
</protein>
<gene>
    <name evidence="2" type="primary">P</name>
</gene>
<organismHost>
    <name type="scientific">Setaria</name>
    <dbReference type="NCBI Taxonomy" id="4554"/>
</organismHost>
<proteinExistence type="predicted"/>
<sequence>MNRYSRRSRHPNPPVPNQEEPERDPNHIDQDLADLAQPLVLKERHAVMAPTQPSLSDVINEERQAPITFGNPPEVMANARLSALGYDNLTEREKRILAVGIRCGEAAKDYHSLTTTKKWIEDELKSQMVALASSTRTLTEAASLHTTFAMLHSPSIKRKAEAMSHISQGEESIDISKLNKTGMEDIWVAMESESKEDAVDTYLRNILEVDPTQFYAIDGWGLYLDFIPTWHYIAAGKNSAQFKTSYADEIVEQRAAFERVLSKRPRVEI</sequence>
<feature type="region of interest" description="Disordered" evidence="1">
    <location>
        <begin position="1"/>
        <end position="27"/>
    </location>
</feature>
<reference evidence="2" key="1">
    <citation type="submission" date="2019-04" db="EMBL/GenBank/DDBJ databases">
        <title>Completed genome sequence of Maize mosaic virus.</title>
        <authorList>
            <person name="Martin K.M."/>
            <person name="Whitfield A.E."/>
        </authorList>
    </citation>
    <scope>NUCLEOTIDE SEQUENCE</scope>
</reference>
<organismHost>
    <name type="scientific">Rottboellia</name>
    <dbReference type="NCBI Taxonomy" id="300124"/>
</organismHost>
<dbReference type="EMBL" id="MK828539">
    <property type="protein sequence ID" value="QCS90258.1"/>
    <property type="molecule type" value="Viral_cRNA"/>
</dbReference>
<feature type="compositionally biased region" description="Basic residues" evidence="1">
    <location>
        <begin position="1"/>
        <end position="10"/>
    </location>
</feature>
<evidence type="ECO:0000313" key="2">
    <source>
        <dbReference type="EMBL" id="QCS90258.1"/>
    </source>
</evidence>
<organismHost>
    <name type="scientific">Zea mays</name>
    <name type="common">Maize</name>
    <dbReference type="NCBI Taxonomy" id="4577"/>
</organismHost>
<organism evidence="2">
    <name type="scientific">Maize mosaic virus</name>
    <name type="common">MMV</name>
    <dbReference type="NCBI Taxonomy" id="279896"/>
    <lineage>
        <taxon>Viruses</taxon>
        <taxon>Riboviria</taxon>
        <taxon>Orthornavirae</taxon>
        <taxon>Negarnaviricota</taxon>
        <taxon>Haploviricotina</taxon>
        <taxon>Monjiviricetes</taxon>
        <taxon>Mononegavirales</taxon>
        <taxon>Rhabdoviridae</taxon>
        <taxon>Betarhabdovirinae</taxon>
        <taxon>Alphanucleorhabdovirus</taxon>
        <taxon>Alphanucleorhabdovirus maydis</taxon>
    </lineage>
</organism>